<evidence type="ECO:0000313" key="1">
    <source>
        <dbReference type="EnsemblPlants" id="Zm00001eb431650_P001"/>
    </source>
</evidence>
<proteinExistence type="predicted"/>
<dbReference type="AlphaFoldDB" id="A0A804RN60"/>
<reference evidence="1" key="3">
    <citation type="submission" date="2021-05" db="UniProtKB">
        <authorList>
            <consortium name="EnsemblPlants"/>
        </authorList>
    </citation>
    <scope>IDENTIFICATION</scope>
    <source>
        <strain evidence="1">cv. B73</strain>
    </source>
</reference>
<dbReference type="InParanoid" id="A0A804RN60"/>
<dbReference type="EnsemblPlants" id="Zm00001eb431650_T001">
    <property type="protein sequence ID" value="Zm00001eb431650_P001"/>
    <property type="gene ID" value="Zm00001eb431650"/>
</dbReference>
<protein>
    <submittedName>
        <fullName evidence="1">Uncharacterized protein</fullName>
    </submittedName>
</protein>
<reference evidence="1" key="2">
    <citation type="submission" date="2019-07" db="EMBL/GenBank/DDBJ databases">
        <authorList>
            <person name="Seetharam A."/>
            <person name="Woodhouse M."/>
            <person name="Cannon E."/>
        </authorList>
    </citation>
    <scope>NUCLEOTIDE SEQUENCE [LARGE SCALE GENOMIC DNA]</scope>
    <source>
        <strain evidence="1">cv. B73</strain>
    </source>
</reference>
<keyword evidence="2" id="KW-1185">Reference proteome</keyword>
<sequence>MSIWQREYSSPCSRSLLHPTLADEPLDLVAACRAIMRLGAVVNIIHAVNRLLVLRSVHESFNWRWWSNRTTTAHTQDVENNSRRHNKPLQASVCSVISRTLWALKQEDF</sequence>
<dbReference type="Gramene" id="Zm00001eb431650_T001">
    <property type="protein sequence ID" value="Zm00001eb431650_P001"/>
    <property type="gene ID" value="Zm00001eb431650"/>
</dbReference>
<organism evidence="1 2">
    <name type="scientific">Zea mays</name>
    <name type="common">Maize</name>
    <dbReference type="NCBI Taxonomy" id="4577"/>
    <lineage>
        <taxon>Eukaryota</taxon>
        <taxon>Viridiplantae</taxon>
        <taxon>Streptophyta</taxon>
        <taxon>Embryophyta</taxon>
        <taxon>Tracheophyta</taxon>
        <taxon>Spermatophyta</taxon>
        <taxon>Magnoliopsida</taxon>
        <taxon>Liliopsida</taxon>
        <taxon>Poales</taxon>
        <taxon>Poaceae</taxon>
        <taxon>PACMAD clade</taxon>
        <taxon>Panicoideae</taxon>
        <taxon>Andropogonodae</taxon>
        <taxon>Andropogoneae</taxon>
        <taxon>Tripsacinae</taxon>
        <taxon>Zea</taxon>
    </lineage>
</organism>
<name>A0A804RN60_MAIZE</name>
<dbReference type="Proteomes" id="UP000007305">
    <property type="component" value="Chromosome 10"/>
</dbReference>
<reference evidence="2" key="1">
    <citation type="journal article" date="2009" name="Science">
        <title>The B73 maize genome: complexity, diversity, and dynamics.</title>
        <authorList>
            <person name="Schnable P.S."/>
            <person name="Ware D."/>
            <person name="Fulton R.S."/>
            <person name="Stein J.C."/>
            <person name="Wei F."/>
            <person name="Pasternak S."/>
            <person name="Liang C."/>
            <person name="Zhang J."/>
            <person name="Fulton L."/>
            <person name="Graves T.A."/>
            <person name="Minx P."/>
            <person name="Reily A.D."/>
            <person name="Courtney L."/>
            <person name="Kruchowski S.S."/>
            <person name="Tomlinson C."/>
            <person name="Strong C."/>
            <person name="Delehaunty K."/>
            <person name="Fronick C."/>
            <person name="Courtney B."/>
            <person name="Rock S.M."/>
            <person name="Belter E."/>
            <person name="Du F."/>
            <person name="Kim K."/>
            <person name="Abbott R.M."/>
            <person name="Cotton M."/>
            <person name="Levy A."/>
            <person name="Marchetto P."/>
            <person name="Ochoa K."/>
            <person name="Jackson S.M."/>
            <person name="Gillam B."/>
            <person name="Chen W."/>
            <person name="Yan L."/>
            <person name="Higginbotham J."/>
            <person name="Cardenas M."/>
            <person name="Waligorski J."/>
            <person name="Applebaum E."/>
            <person name="Phelps L."/>
            <person name="Falcone J."/>
            <person name="Kanchi K."/>
            <person name="Thane T."/>
            <person name="Scimone A."/>
            <person name="Thane N."/>
            <person name="Henke J."/>
            <person name="Wang T."/>
            <person name="Ruppert J."/>
            <person name="Shah N."/>
            <person name="Rotter K."/>
            <person name="Hodges J."/>
            <person name="Ingenthron E."/>
            <person name="Cordes M."/>
            <person name="Kohlberg S."/>
            <person name="Sgro J."/>
            <person name="Delgado B."/>
            <person name="Mead K."/>
            <person name="Chinwalla A."/>
            <person name="Leonard S."/>
            <person name="Crouse K."/>
            <person name="Collura K."/>
            <person name="Kudrna D."/>
            <person name="Currie J."/>
            <person name="He R."/>
            <person name="Angelova A."/>
            <person name="Rajasekar S."/>
            <person name="Mueller T."/>
            <person name="Lomeli R."/>
            <person name="Scara G."/>
            <person name="Ko A."/>
            <person name="Delaney K."/>
            <person name="Wissotski M."/>
            <person name="Lopez G."/>
            <person name="Campos D."/>
            <person name="Braidotti M."/>
            <person name="Ashley E."/>
            <person name="Golser W."/>
            <person name="Kim H."/>
            <person name="Lee S."/>
            <person name="Lin J."/>
            <person name="Dujmic Z."/>
            <person name="Kim W."/>
            <person name="Talag J."/>
            <person name="Zuccolo A."/>
            <person name="Fan C."/>
            <person name="Sebastian A."/>
            <person name="Kramer M."/>
            <person name="Spiegel L."/>
            <person name="Nascimento L."/>
            <person name="Zutavern T."/>
            <person name="Miller B."/>
            <person name="Ambroise C."/>
            <person name="Muller S."/>
            <person name="Spooner W."/>
            <person name="Narechania A."/>
            <person name="Ren L."/>
            <person name="Wei S."/>
            <person name="Kumari S."/>
            <person name="Faga B."/>
            <person name="Levy M.J."/>
            <person name="McMahan L."/>
            <person name="Van Buren P."/>
            <person name="Vaughn M.W."/>
            <person name="Ying K."/>
            <person name="Yeh C.-T."/>
            <person name="Emrich S.J."/>
            <person name="Jia Y."/>
            <person name="Kalyanaraman A."/>
            <person name="Hsia A.-P."/>
            <person name="Barbazuk W.B."/>
            <person name="Baucom R.S."/>
            <person name="Brutnell T.P."/>
            <person name="Carpita N.C."/>
            <person name="Chaparro C."/>
            <person name="Chia J.-M."/>
            <person name="Deragon J.-M."/>
            <person name="Estill J.C."/>
            <person name="Fu Y."/>
            <person name="Jeddeloh J.A."/>
            <person name="Han Y."/>
            <person name="Lee H."/>
            <person name="Li P."/>
            <person name="Lisch D.R."/>
            <person name="Liu S."/>
            <person name="Liu Z."/>
            <person name="Nagel D.H."/>
            <person name="McCann M.C."/>
            <person name="SanMiguel P."/>
            <person name="Myers A.M."/>
            <person name="Nettleton D."/>
            <person name="Nguyen J."/>
            <person name="Penning B.W."/>
            <person name="Ponnala L."/>
            <person name="Schneider K.L."/>
            <person name="Schwartz D.C."/>
            <person name="Sharma A."/>
            <person name="Soderlund C."/>
            <person name="Springer N.M."/>
            <person name="Sun Q."/>
            <person name="Wang H."/>
            <person name="Waterman M."/>
            <person name="Westerman R."/>
            <person name="Wolfgruber T.K."/>
            <person name="Yang L."/>
            <person name="Yu Y."/>
            <person name="Zhang L."/>
            <person name="Zhou S."/>
            <person name="Zhu Q."/>
            <person name="Bennetzen J.L."/>
            <person name="Dawe R.K."/>
            <person name="Jiang J."/>
            <person name="Jiang N."/>
            <person name="Presting G.G."/>
            <person name="Wessler S.R."/>
            <person name="Aluru S."/>
            <person name="Martienssen R.A."/>
            <person name="Clifton S.W."/>
            <person name="McCombie W.R."/>
            <person name="Wing R.A."/>
            <person name="Wilson R.K."/>
        </authorList>
    </citation>
    <scope>NUCLEOTIDE SEQUENCE [LARGE SCALE GENOMIC DNA]</scope>
    <source>
        <strain evidence="2">cv. B73</strain>
    </source>
</reference>
<evidence type="ECO:0000313" key="2">
    <source>
        <dbReference type="Proteomes" id="UP000007305"/>
    </source>
</evidence>
<accession>A0A804RN60</accession>